<proteinExistence type="predicted"/>
<organism evidence="2 3">
    <name type="scientific">Hevea brasiliensis</name>
    <name type="common">Para rubber tree</name>
    <name type="synonym">Siphonia brasiliensis</name>
    <dbReference type="NCBI Taxonomy" id="3981"/>
    <lineage>
        <taxon>Eukaryota</taxon>
        <taxon>Viridiplantae</taxon>
        <taxon>Streptophyta</taxon>
        <taxon>Embryophyta</taxon>
        <taxon>Tracheophyta</taxon>
        <taxon>Spermatophyta</taxon>
        <taxon>Magnoliopsida</taxon>
        <taxon>eudicotyledons</taxon>
        <taxon>Gunneridae</taxon>
        <taxon>Pentapetalae</taxon>
        <taxon>rosids</taxon>
        <taxon>fabids</taxon>
        <taxon>Malpighiales</taxon>
        <taxon>Euphorbiaceae</taxon>
        <taxon>Crotonoideae</taxon>
        <taxon>Micrandreae</taxon>
        <taxon>Hevea</taxon>
    </lineage>
</organism>
<name>A0A6A6KN38_HEVBR</name>
<dbReference type="Proteomes" id="UP000467840">
    <property type="component" value="Chromosome 8"/>
</dbReference>
<evidence type="ECO:0000313" key="3">
    <source>
        <dbReference type="Proteomes" id="UP000467840"/>
    </source>
</evidence>
<dbReference type="EMBL" id="JAAGAX010000016">
    <property type="protein sequence ID" value="KAF2289433.1"/>
    <property type="molecule type" value="Genomic_DNA"/>
</dbReference>
<dbReference type="AlphaFoldDB" id="A0A6A6KN38"/>
<accession>A0A6A6KN38</accession>
<feature type="compositionally biased region" description="Basic and acidic residues" evidence="1">
    <location>
        <begin position="127"/>
        <end position="142"/>
    </location>
</feature>
<keyword evidence="3" id="KW-1185">Reference proteome</keyword>
<comment type="caution">
    <text evidence="2">The sequence shown here is derived from an EMBL/GenBank/DDBJ whole genome shotgun (WGS) entry which is preliminary data.</text>
</comment>
<feature type="compositionally biased region" description="Low complexity" evidence="1">
    <location>
        <begin position="100"/>
        <end position="112"/>
    </location>
</feature>
<protein>
    <submittedName>
        <fullName evidence="2">Uncharacterized protein</fullName>
    </submittedName>
</protein>
<evidence type="ECO:0000313" key="2">
    <source>
        <dbReference type="EMBL" id="KAF2289433.1"/>
    </source>
</evidence>
<gene>
    <name evidence="2" type="ORF">GH714_036155</name>
</gene>
<evidence type="ECO:0000256" key="1">
    <source>
        <dbReference type="SAM" id="MobiDB-lite"/>
    </source>
</evidence>
<sequence>MKVPTPSEIQLLNTLAAMHGDETKSEWENPGQQRADALESLLELCARLLKQEKSTSLLLTAYSRQGKIKGKLRSKTQQMGMSRQLRWRGMEQKGQKRQGLKQLNGRSGRGLSSVGGQGCTHGGSDNEDSKGDLFHVHDKMKA</sequence>
<reference evidence="2 3" key="1">
    <citation type="journal article" date="2020" name="Mol. Plant">
        <title>The Chromosome-Based Rubber Tree Genome Provides New Insights into Spurge Genome Evolution and Rubber Biosynthesis.</title>
        <authorList>
            <person name="Liu J."/>
            <person name="Shi C."/>
            <person name="Shi C.C."/>
            <person name="Li W."/>
            <person name="Zhang Q.J."/>
            <person name="Zhang Y."/>
            <person name="Li K."/>
            <person name="Lu H.F."/>
            <person name="Shi C."/>
            <person name="Zhu S.T."/>
            <person name="Xiao Z.Y."/>
            <person name="Nan H."/>
            <person name="Yue Y."/>
            <person name="Zhu X.G."/>
            <person name="Wu Y."/>
            <person name="Hong X.N."/>
            <person name="Fan G.Y."/>
            <person name="Tong Y."/>
            <person name="Zhang D."/>
            <person name="Mao C.L."/>
            <person name="Liu Y.L."/>
            <person name="Hao S.J."/>
            <person name="Liu W.Q."/>
            <person name="Lv M.Q."/>
            <person name="Zhang H.B."/>
            <person name="Liu Y."/>
            <person name="Hu-Tang G.R."/>
            <person name="Wang J.P."/>
            <person name="Wang J.H."/>
            <person name="Sun Y.H."/>
            <person name="Ni S.B."/>
            <person name="Chen W.B."/>
            <person name="Zhang X.C."/>
            <person name="Jiao Y.N."/>
            <person name="Eichler E.E."/>
            <person name="Li G.H."/>
            <person name="Liu X."/>
            <person name="Gao L.Z."/>
        </authorList>
    </citation>
    <scope>NUCLEOTIDE SEQUENCE [LARGE SCALE GENOMIC DNA]</scope>
    <source>
        <strain evidence="3">cv. GT1</strain>
        <tissue evidence="2">Leaf</tissue>
    </source>
</reference>
<feature type="region of interest" description="Disordered" evidence="1">
    <location>
        <begin position="70"/>
        <end position="142"/>
    </location>
</feature>